<dbReference type="Pfam" id="PF04818">
    <property type="entry name" value="CID"/>
    <property type="match status" value="1"/>
</dbReference>
<proteinExistence type="predicted"/>
<reference evidence="2 3" key="1">
    <citation type="journal article" date="2010" name="PLoS Biol.">
        <title>Multi-platform next-generation sequencing of the domestic turkey (Meleagris gallopavo): genome assembly and analysis.</title>
        <authorList>
            <person name="Dalloul R.A."/>
            <person name="Long J.A."/>
            <person name="Zimin A.V."/>
            <person name="Aslam L."/>
            <person name="Beal K."/>
            <person name="Blomberg L.A."/>
            <person name="Bouffard P."/>
            <person name="Burt D.W."/>
            <person name="Crasta O."/>
            <person name="Crooijmans R.P."/>
            <person name="Cooper K."/>
            <person name="Coulombe R.A."/>
            <person name="De S."/>
            <person name="Delany M.E."/>
            <person name="Dodgson J.B."/>
            <person name="Dong J.J."/>
            <person name="Evans C."/>
            <person name="Frederickson K.M."/>
            <person name="Flicek P."/>
            <person name="Florea L."/>
            <person name="Folkerts O."/>
            <person name="Groenen M.A."/>
            <person name="Harkins T.T."/>
            <person name="Herrero J."/>
            <person name="Hoffmann S."/>
            <person name="Megens H.J."/>
            <person name="Jiang A."/>
            <person name="de Jong P."/>
            <person name="Kaiser P."/>
            <person name="Kim H."/>
            <person name="Kim K.W."/>
            <person name="Kim S."/>
            <person name="Langenberger D."/>
            <person name="Lee M.K."/>
            <person name="Lee T."/>
            <person name="Mane S."/>
            <person name="Marcais G."/>
            <person name="Marz M."/>
            <person name="McElroy A.P."/>
            <person name="Modise T."/>
            <person name="Nefedov M."/>
            <person name="Notredame C."/>
            <person name="Paton I.R."/>
            <person name="Payne W.S."/>
            <person name="Pertea G."/>
            <person name="Prickett D."/>
            <person name="Puiu D."/>
            <person name="Qioa D."/>
            <person name="Raineri E."/>
            <person name="Ruffier M."/>
            <person name="Salzberg S.L."/>
            <person name="Schatz M.C."/>
            <person name="Scheuring C."/>
            <person name="Schmidt C.J."/>
            <person name="Schroeder S."/>
            <person name="Searle S.M."/>
            <person name="Smith E.J."/>
            <person name="Smith J."/>
            <person name="Sonstegard T.S."/>
            <person name="Stadler P.F."/>
            <person name="Tafer H."/>
            <person name="Tu Z.J."/>
            <person name="Van Tassell C.P."/>
            <person name="Vilella A.J."/>
            <person name="Williams K.P."/>
            <person name="Yorke J.A."/>
            <person name="Zhang L."/>
            <person name="Zhang H.B."/>
            <person name="Zhang X."/>
            <person name="Zhang Y."/>
            <person name="Reed K.M."/>
        </authorList>
    </citation>
    <scope>NUCLEOTIDE SEQUENCE [LARGE SCALE GENOMIC DNA]</scope>
</reference>
<organism evidence="2 3">
    <name type="scientific">Meleagris gallopavo</name>
    <name type="common">Wild turkey</name>
    <dbReference type="NCBI Taxonomy" id="9103"/>
    <lineage>
        <taxon>Eukaryota</taxon>
        <taxon>Metazoa</taxon>
        <taxon>Chordata</taxon>
        <taxon>Craniata</taxon>
        <taxon>Vertebrata</taxon>
        <taxon>Euteleostomi</taxon>
        <taxon>Archelosauria</taxon>
        <taxon>Archosauria</taxon>
        <taxon>Dinosauria</taxon>
        <taxon>Saurischia</taxon>
        <taxon>Theropoda</taxon>
        <taxon>Coelurosauria</taxon>
        <taxon>Aves</taxon>
        <taxon>Neognathae</taxon>
        <taxon>Galloanserae</taxon>
        <taxon>Galliformes</taxon>
        <taxon>Phasianidae</taxon>
        <taxon>Meleagridinae</taxon>
        <taxon>Meleagris</taxon>
    </lineage>
</organism>
<reference evidence="2" key="2">
    <citation type="submission" date="2025-08" db="UniProtKB">
        <authorList>
            <consortium name="Ensembl"/>
        </authorList>
    </citation>
    <scope>IDENTIFICATION</scope>
</reference>
<keyword evidence="3" id="KW-1185">Reference proteome</keyword>
<protein>
    <recommendedName>
        <fullName evidence="1">CID domain-containing protein</fullName>
    </recommendedName>
</protein>
<dbReference type="GeneTree" id="ENSGT01130000281738"/>
<evidence type="ECO:0000313" key="3">
    <source>
        <dbReference type="Proteomes" id="UP000001645"/>
    </source>
</evidence>
<dbReference type="InterPro" id="IPR008942">
    <property type="entry name" value="ENTH_VHS"/>
</dbReference>
<dbReference type="GO" id="GO:0031124">
    <property type="term" value="P:mRNA 3'-end processing"/>
    <property type="evidence" value="ECO:0007669"/>
    <property type="project" value="TreeGrafter"/>
</dbReference>
<dbReference type="AlphaFoldDB" id="A0A803XWK4"/>
<feature type="domain" description="CID" evidence="1">
    <location>
        <begin position="12"/>
        <end position="50"/>
    </location>
</feature>
<dbReference type="Proteomes" id="UP000001645">
    <property type="component" value="Chromosome 1"/>
</dbReference>
<reference evidence="2" key="3">
    <citation type="submission" date="2025-09" db="UniProtKB">
        <authorList>
            <consortium name="Ensembl"/>
        </authorList>
    </citation>
    <scope>IDENTIFICATION</scope>
</reference>
<evidence type="ECO:0000313" key="2">
    <source>
        <dbReference type="Ensembl" id="ENSMGAP00000023900.1"/>
    </source>
</evidence>
<dbReference type="PANTHER" id="PTHR12460">
    <property type="entry name" value="CYCLIN-DEPENDENT KINASE INHIBITOR-RELATED PROTEIN"/>
    <property type="match status" value="1"/>
</dbReference>
<name>A0A803XWK4_MELGA</name>
<dbReference type="InParanoid" id="A0A803XWK4"/>
<dbReference type="InterPro" id="IPR006569">
    <property type="entry name" value="CID_dom"/>
</dbReference>
<evidence type="ECO:0000259" key="1">
    <source>
        <dbReference type="Pfam" id="PF04818"/>
    </source>
</evidence>
<dbReference type="Gene3D" id="1.25.40.90">
    <property type="match status" value="1"/>
</dbReference>
<dbReference type="GO" id="GO:0000993">
    <property type="term" value="F:RNA polymerase II complex binding"/>
    <property type="evidence" value="ECO:0007669"/>
    <property type="project" value="TreeGrafter"/>
</dbReference>
<accession>A0A803XWK4</accession>
<sequence length="85" mass="9861">MNLQSAQQKALELLELSNSQQSVQPLSLWLIHHRKHTALIVGVWEQDLRKMLLRWLGFKGLCLRSAPAREAMPLLPHLFTCFKIM</sequence>
<dbReference type="PANTHER" id="PTHR12460:SF2">
    <property type="entry name" value="REGULATION OF NUCLEAR PRE-MRNA DOMAIN-CONTAINING PROTEIN 1A"/>
    <property type="match status" value="1"/>
</dbReference>
<dbReference type="Ensembl" id="ENSMGAT00000024739.1">
    <property type="protein sequence ID" value="ENSMGAP00000023900.1"/>
    <property type="gene ID" value="ENSMGAG00000019389.1"/>
</dbReference>